<evidence type="ECO:0000313" key="3">
    <source>
        <dbReference type="Proteomes" id="UP001218638"/>
    </source>
</evidence>
<sequence length="103" mass="11134">MKRIQTEKLAEMLFLKESAEVRRFSNHGSSPSNRSDEFPATLGENFRSRGTLVSGTYGSGLGGATVFAEAMAAGKSRMREKGGNAVAGFWRKRRVLGNGPLVP</sequence>
<protein>
    <submittedName>
        <fullName evidence="2">Uncharacterized protein</fullName>
    </submittedName>
</protein>
<feature type="region of interest" description="Disordered" evidence="1">
    <location>
        <begin position="23"/>
        <end position="42"/>
    </location>
</feature>
<keyword evidence="3" id="KW-1185">Reference proteome</keyword>
<accession>A0AAE9ZXF0</accession>
<dbReference type="AlphaFoldDB" id="A0AAE9ZXF0"/>
<dbReference type="RefSeq" id="WP_330927634.1">
    <property type="nucleotide sequence ID" value="NZ_CP119075.1"/>
</dbReference>
<gene>
    <name evidence="2" type="ORF">PXH66_00240</name>
</gene>
<dbReference type="KEGG" id="slom:PXH66_00240"/>
<organism evidence="2 3">
    <name type="scientific">Synoicihabitans lomoniglobus</name>
    <dbReference type="NCBI Taxonomy" id="2909285"/>
    <lineage>
        <taxon>Bacteria</taxon>
        <taxon>Pseudomonadati</taxon>
        <taxon>Verrucomicrobiota</taxon>
        <taxon>Opitutia</taxon>
        <taxon>Opitutales</taxon>
        <taxon>Opitutaceae</taxon>
        <taxon>Synoicihabitans</taxon>
    </lineage>
</organism>
<dbReference type="EMBL" id="CP119075">
    <property type="protein sequence ID" value="WED65276.1"/>
    <property type="molecule type" value="Genomic_DNA"/>
</dbReference>
<reference evidence="2" key="1">
    <citation type="submission" date="2023-03" db="EMBL/GenBank/DDBJ databases">
        <title>Lomoglobus Profundus gen. nov., sp. nov., a novel member of the phylum Verrucomicrobia, isolated from deep-marine sediment of South China Sea.</title>
        <authorList>
            <person name="Ahmad T."/>
            <person name="Ishaq S.E."/>
            <person name="Wang F."/>
        </authorList>
    </citation>
    <scope>NUCLEOTIDE SEQUENCE</scope>
    <source>
        <strain evidence="2">LMO-M01</strain>
    </source>
</reference>
<dbReference type="Proteomes" id="UP001218638">
    <property type="component" value="Chromosome"/>
</dbReference>
<evidence type="ECO:0000256" key="1">
    <source>
        <dbReference type="SAM" id="MobiDB-lite"/>
    </source>
</evidence>
<proteinExistence type="predicted"/>
<evidence type="ECO:0000313" key="2">
    <source>
        <dbReference type="EMBL" id="WED65276.1"/>
    </source>
</evidence>
<name>A0AAE9ZXF0_9BACT</name>